<dbReference type="InterPro" id="IPR042099">
    <property type="entry name" value="ANL_N_sf"/>
</dbReference>
<dbReference type="InterPro" id="IPR045851">
    <property type="entry name" value="AMP-bd_C_sf"/>
</dbReference>
<dbReference type="Pfam" id="PF00550">
    <property type="entry name" value="PP-binding"/>
    <property type="match status" value="5"/>
</dbReference>
<feature type="domain" description="Carrier" evidence="5">
    <location>
        <begin position="1002"/>
        <end position="1077"/>
    </location>
</feature>
<name>B2HFW8_MYCMM</name>
<dbReference type="HOGENOM" id="CLU_222916_0_0_11"/>
<dbReference type="GO" id="GO:0044550">
    <property type="term" value="P:secondary metabolite biosynthetic process"/>
    <property type="evidence" value="ECO:0007669"/>
    <property type="project" value="UniProtKB-ARBA"/>
</dbReference>
<dbReference type="InterPro" id="IPR001031">
    <property type="entry name" value="Thioesterase"/>
</dbReference>
<keyword evidence="7" id="KW-1185">Reference proteome</keyword>
<dbReference type="Pfam" id="PF13193">
    <property type="entry name" value="AMP-binding_C"/>
    <property type="match status" value="5"/>
</dbReference>
<feature type="domain" description="Carrier" evidence="5">
    <location>
        <begin position="2074"/>
        <end position="2149"/>
    </location>
</feature>
<dbReference type="SMART" id="SM00823">
    <property type="entry name" value="PKS_PP"/>
    <property type="match status" value="5"/>
</dbReference>
<dbReference type="RefSeq" id="WP_012394781.1">
    <property type="nucleotide sequence ID" value="NC_010612.1"/>
</dbReference>
<dbReference type="STRING" id="216594.MMAR_3097"/>
<dbReference type="PROSITE" id="PS00455">
    <property type="entry name" value="AMP_BINDING"/>
    <property type="match status" value="5"/>
</dbReference>
<dbReference type="PROSITE" id="PS00012">
    <property type="entry name" value="PHOSPHOPANTETHEINE"/>
    <property type="match status" value="5"/>
</dbReference>
<dbReference type="SUPFAM" id="SSF53474">
    <property type="entry name" value="alpha/beta-Hydrolases"/>
    <property type="match status" value="1"/>
</dbReference>
<dbReference type="GO" id="GO:0003824">
    <property type="term" value="F:catalytic activity"/>
    <property type="evidence" value="ECO:0007669"/>
    <property type="project" value="InterPro"/>
</dbReference>
<dbReference type="Gene3D" id="3.30.300.30">
    <property type="match status" value="5"/>
</dbReference>
<dbReference type="FunFam" id="3.30.300.30:FF:000010">
    <property type="entry name" value="Enterobactin synthetase component F"/>
    <property type="match status" value="5"/>
</dbReference>
<dbReference type="InterPro" id="IPR001242">
    <property type="entry name" value="Condensation_dom"/>
</dbReference>
<dbReference type="Gene3D" id="3.30.559.30">
    <property type="entry name" value="Nonribosomal peptide synthetase, condensation domain"/>
    <property type="match status" value="5"/>
</dbReference>
<dbReference type="Pfam" id="PF00668">
    <property type="entry name" value="Condensation"/>
    <property type="match status" value="5"/>
</dbReference>
<dbReference type="InterPro" id="IPR009081">
    <property type="entry name" value="PP-bd_ACP"/>
</dbReference>
<organism evidence="6 7">
    <name type="scientific">Mycobacterium marinum (strain ATCC BAA-535 / M)</name>
    <dbReference type="NCBI Taxonomy" id="216594"/>
    <lineage>
        <taxon>Bacteria</taxon>
        <taxon>Bacillati</taxon>
        <taxon>Actinomycetota</taxon>
        <taxon>Actinomycetes</taxon>
        <taxon>Mycobacteriales</taxon>
        <taxon>Mycobacteriaceae</taxon>
        <taxon>Mycobacterium</taxon>
        <taxon>Mycobacterium ulcerans group</taxon>
    </lineage>
</organism>
<dbReference type="GO" id="GO:0031177">
    <property type="term" value="F:phosphopantetheine binding"/>
    <property type="evidence" value="ECO:0007669"/>
    <property type="project" value="InterPro"/>
</dbReference>
<dbReference type="Gene3D" id="3.40.50.12780">
    <property type="entry name" value="N-terminal domain of ligase-like"/>
    <property type="match status" value="5"/>
</dbReference>
<dbReference type="eggNOG" id="COG1020">
    <property type="taxonomic scope" value="Bacteria"/>
</dbReference>
<dbReference type="Gene3D" id="3.40.50.1820">
    <property type="entry name" value="alpha/beta hydrolase"/>
    <property type="match status" value="1"/>
</dbReference>
<feature type="domain" description="Carrier" evidence="5">
    <location>
        <begin position="4192"/>
        <end position="4267"/>
    </location>
</feature>
<comment type="cofactor">
    <cofactor evidence="1">
        <name>pantetheine 4'-phosphate</name>
        <dbReference type="ChEBI" id="CHEBI:47942"/>
    </cofactor>
</comment>
<dbReference type="OrthoDB" id="4501954at2"/>
<dbReference type="InterPro" id="IPR010071">
    <property type="entry name" value="AA_adenyl_dom"/>
</dbReference>
<dbReference type="InterPro" id="IPR000873">
    <property type="entry name" value="AMP-dep_synth/lig_dom"/>
</dbReference>
<dbReference type="GO" id="GO:0008610">
    <property type="term" value="P:lipid biosynthetic process"/>
    <property type="evidence" value="ECO:0007669"/>
    <property type="project" value="UniProtKB-ARBA"/>
</dbReference>
<dbReference type="InterPro" id="IPR020845">
    <property type="entry name" value="AMP-binding_CS"/>
</dbReference>
<dbReference type="FunFam" id="3.40.50.12780:FF:000012">
    <property type="entry name" value="Non-ribosomal peptide synthetase"/>
    <property type="match status" value="2"/>
</dbReference>
<dbReference type="GO" id="GO:0043041">
    <property type="term" value="P:amino acid activation for nonribosomal peptide biosynthetic process"/>
    <property type="evidence" value="ECO:0007669"/>
    <property type="project" value="TreeGrafter"/>
</dbReference>
<evidence type="ECO:0000256" key="2">
    <source>
        <dbReference type="ARBA" id="ARBA00006432"/>
    </source>
</evidence>
<dbReference type="PROSITE" id="PS50075">
    <property type="entry name" value="CARRIER"/>
    <property type="match status" value="5"/>
</dbReference>
<keyword evidence="4" id="KW-0597">Phosphoprotein</keyword>
<dbReference type="InterPro" id="IPR020806">
    <property type="entry name" value="PKS_PP-bd"/>
</dbReference>
<evidence type="ECO:0000313" key="7">
    <source>
        <dbReference type="Proteomes" id="UP000001190"/>
    </source>
</evidence>
<dbReference type="UniPathway" id="UPA00011"/>
<dbReference type="FunFam" id="3.40.50.980:FF:000001">
    <property type="entry name" value="Non-ribosomal peptide synthetase"/>
    <property type="match status" value="5"/>
</dbReference>
<evidence type="ECO:0000256" key="4">
    <source>
        <dbReference type="ARBA" id="ARBA00022553"/>
    </source>
</evidence>
<comment type="similarity">
    <text evidence="2">Belongs to the ATP-dependent AMP-binding enzyme family.</text>
</comment>
<dbReference type="SUPFAM" id="SSF56801">
    <property type="entry name" value="Acetyl-CoA synthetase-like"/>
    <property type="match status" value="5"/>
</dbReference>
<gene>
    <name evidence="6" type="ordered locus">MMAR_3097</name>
</gene>
<dbReference type="CDD" id="cd19540">
    <property type="entry name" value="LCL_NRPS-like"/>
    <property type="match status" value="4"/>
</dbReference>
<dbReference type="NCBIfam" id="NF003417">
    <property type="entry name" value="PRK04813.1"/>
    <property type="match status" value="5"/>
</dbReference>
<dbReference type="InterPro" id="IPR023213">
    <property type="entry name" value="CAT-like_dom_sf"/>
</dbReference>
<dbReference type="SUPFAM" id="SSF52777">
    <property type="entry name" value="CoA-dependent acyltransferases"/>
    <property type="match status" value="10"/>
</dbReference>
<keyword evidence="3" id="KW-0596">Phosphopantetheine</keyword>
<feature type="domain" description="Carrier" evidence="5">
    <location>
        <begin position="3133"/>
        <end position="3208"/>
    </location>
</feature>
<dbReference type="GO" id="GO:0005829">
    <property type="term" value="C:cytosol"/>
    <property type="evidence" value="ECO:0007669"/>
    <property type="project" value="TreeGrafter"/>
</dbReference>
<accession>B2HFW8</accession>
<evidence type="ECO:0000313" key="6">
    <source>
        <dbReference type="EMBL" id="ACC41532.1"/>
    </source>
</evidence>
<feature type="domain" description="Carrier" evidence="5">
    <location>
        <begin position="5264"/>
        <end position="5339"/>
    </location>
</feature>
<dbReference type="Pfam" id="PF00501">
    <property type="entry name" value="AMP-binding"/>
    <property type="match status" value="5"/>
</dbReference>
<dbReference type="NCBIfam" id="TIGR01733">
    <property type="entry name" value="AA-adenyl-dom"/>
    <property type="match status" value="5"/>
</dbReference>
<dbReference type="Proteomes" id="UP000001190">
    <property type="component" value="Chromosome"/>
</dbReference>
<dbReference type="Gene3D" id="1.10.1200.10">
    <property type="entry name" value="ACP-like"/>
    <property type="match status" value="4"/>
</dbReference>
<dbReference type="Gene3D" id="3.30.559.10">
    <property type="entry name" value="Chloramphenicol acetyltransferase-like domain"/>
    <property type="match status" value="5"/>
</dbReference>
<dbReference type="InterPro" id="IPR029058">
    <property type="entry name" value="AB_hydrolase_fold"/>
</dbReference>
<sequence>MSGLSAAELAELSDILARTGDQRDGGQTAGGLVGVEDVMALTPLQQGLFALAMFTKSAADDPYTIAAPFDVFGQLDTVLLRNCAIATMHRHPNLRARFVQGKLPHPVQVVPSDVDLSWRQVVAMPEEVASLEADEQRSGFDLERGLTMRFLLVELPNERWRFIITAHHIVIDGWSLAVFVNELFALYRAGGAIDALAAPPRPFRDYLGWLGGWDSQSGEQFWRDYLAGLSAPTMLSRALAGGQGGQLAEEPQRIELCLGAEVTARLVDGARSRGVTVNSLVQVAWALVLGALTGRDDVVFGIAVSGRPSELAGVQSMVGLFINTVPLRVRLDPQAVIADLCAAVRRDTALVREYAYFSHAWLRQAAGVGEMFDTLLVFENFPTGGLAVGKDVPVGAATFRRVAAHSPTHFPVTVTAEFARDQLTLMIAATGDALSVLTPETGLGVADLVQRLGRVLVAMTGDVGVRVSSLDVLDSVERVRLDGWGNRAVLGASVPVGVSIPALFDAQVVRDRDAVALSFEGQSLTYGELDEASNRLARFLVGLGAGPGQRVALVFGRCAQAVTAILAVLKTGAAYVPIDPGLPAARVQFMVADAGPVAVVTTGGWGAGLDGCGCVVVDVADAGVEACAGTGLVAPAADDIAYLIYTSGTTGIPKGVAVSHRNVVALVESLASSVPVAGVWSQWHSYAFDVSVCEIWGALLSGGRLVVVPEQVVGSPEDFLALLVAERVSVLSQTPSAFYALQGAVAVRSGLGRELRVEAVLLAGEAFEPQRAGVWLARRPGLARLINLYGTTETTVHASVREIVGADADSAVSPIGVPLGHLGFFVLDGWLRPVPVGVVGELYVAGVGVGVGYWGRGSLTGSRFVACPFGGVGERMYRTGDLVCWGRDGQLQYRGRVDDQVKVRGYRIELGEVQAALGAVDGVGQAVVVVREDRGGDRRLVGYVTGAVDPVVVRGVLGQRLPGYMVPAAVVVVAGLPLTVNGKLDRRALPAPEYGDGDRYRAPVGPVQEILAGIYAEVLGLERVGVEDSFFELGGDSLSAMRLIAAVNAGLGVDLSVRVLFEWPTVAGLASCVGGVSGSVVPVVPLVAGPRPAVVPLSFTQSGLWFLEQVQGPSAVYNMAAAFRLGGGLDVDALGAAWVDVVGRHESLRTVFPAVGGVPQQVVVPVERADFGWRVVDAGGWSVGRLGEAVDAVAGYAFSLATEIPLRAVLFRVSADEHVLVCVVHHIAGDGWSMTPLARDLGVAYAARCAGCVPGWAPLAVQYGDYTLWQRARLGDLGDEGSPIAAQLAYWQRVLAGMPERLALPTDRPYPPVADHRGGRVGIDWSVGLQQQIARVAREHNATSFMVVQAALAVVLAKISASSEVAVGVPVAGRGDRGLDELVGMFVNTLVLRVDMSADPTVADLLAQVRASSLDAYEHQDVPFEVLVERLNPVRSLTHHPLVQVMLAWQNFPGQLSDPGSGLVLGDVQVTAVPVDTGSARIDLAFFVGERWSEAGEPAGIGGGVEFRTDVFDAGSIEMLIERLGRVLVAMTGDVGVRVSSLDVLDSVERVRLDGWGNRAVLGASVPVGVSIPALFDAQVVRDRDAVALSFEGQSLTYGELDEASNRLARFLVGLGAGPGQRVALVFGRCAQAVTAILAVLKTGAAYVPIDPGLPAARVQFMVADAGPVAVVTTGGWGAGLDGCGCVVVDVADAGVEACAGTGLVAPAADDIAYLIYTSGTTGIPKGVAVSHRNVVALVESLASSVPVAGVWSQWHSYAFDVSVCEIWGALLSGGRLVVVPEQVVGSPEDFLALLVAERVSVLSQTPSAFYALQGAVAVRSGLGRELRVEAVLLAGEAFEPQRAGVWLARRPGLARLINLYGTTETTVHASVREIVGADADSAVSPIGVPLGHLGFFVLDGWLRPVPVGVVGELYVAGVGVGVGYWGRGSLTGSRFVACPFGGVGERMYRTGDLVCWGRDGQLQYRGRVDDQVKVRGYRIELGEVQAALGAVDGVGQAVVVVREDRGGDRRLVGYVTGAVDPVVVRGVLGQRLPGYMVPAAVVVVAGLPLTVNGKLDRRALPAPEYGDGDRYRAPVGPVQEILAGIYAEVLGLERVGVEDSFFELGGDSLSAMRLIAAVNAGLGVDLSVRVLFEWPTVAGLASCVGGVSGSVVPVVPLVAGPRPAVVPLSFTQSGLWFLEQVQGPSAVYNMAAAFRLGGGLDVDALGAAWVDVVGRHESLRTVFPAVGGVPQQVVVPVERADFGWRVVDAGGWSVGRLGEAVDAVAGYAFSLATEIPLRAVLFRVSADEHVLVCVVHHIAGDGWSMTPLARDLGVAYAARCAGCVPGWAPLAVQYGDYTLWQRARLGDLGDEGSPIAAQLAYWQRVLAGMPERLALPTDRPYPPVADHRGGRVGIDWSVGLQQQIARVAREHNATSFMVVQAALAVVLAKISASSEVAVGVPVAGRGDRGLDELVGMFVNTLVLRVDMSADPTVADLLAQVRASSLDAYEHQDVPFEVLVERLNPVRSLTHHPLVQVMLAWQNFPGQLSDPGSGLVLGDVQVTAVPVDTGSARIDLAFFVGERWTEAGEPAGIGGGVEFRTDVFDAGSIEMLIERLGRVLVAMTGDVGVRVSSLDVLDSVERVRLDGWGNRAVLGASVPVGVSIPALFDAQVVRDRDAVALSFEGQSLTYGELDEASNRLARFLVGLGAGPGQRVALVFGRCAQAVTAILAVLKTGAAYVPIDPGLPAARVQFMVADAGPVAVVTTGGWGAGLDGCGCVVVDVADAGVEACAGTGLVAPAADDIAYLIYTSGTTGTPKGVAITHRNVTQLVASTDAGVPWGPEQVWTQWHSYSFDISGWEIWGALLHGGRLVVVPEQVVGSPEDFHALLVAERVTVLSQTPTAAGVLSPQGLESVALLVGGEGCPGEVVDRWAPGRLMINEYGPTETTMWVALSAPLVAGSGAPPIGSPVSGAALFVLDGWLRPVPVGVVGELYVAGVGVGVGYWGRGSLTGSRFVACPFGGVGERMYRTGDLVCWGRDGQLQYRGRVDDQVKVRGYRIELGEVQAALGAVDGVGQAVVVVREDRGGDRRLVGYVTGAVDPVVVRGVLGQRLPGYMVPAAVVVVAGLPLTVNGKLDRRALPAPEYGDGDRYRAPVGPVQEILAGIYAEVLGLERVGVEDSFFELGGDSLSAMRLIAAVNAGLGVDLSVRVLFEWPTVAGLASCVGGVSGSVVPVVPLVAGPRPAVVPLSFTQSGLWFLEQVQGPSAVYNMAAAFRLGGGLDVDALGAAWVDVVGRHESLRTVFPAVGGVPQQVVVPVERADFGWRVVDAGGWSVGRLGEAVDAVAGYAFSLATEIPLRAVLFRVSADEHVLVCVVHHIAGDGWSMTPLARDLGVAYAARCAGCVPGWAPLAVQYGDYTLWQRARLGDLGDEGSPIAAQLAYWQRVLAGMPERLALPTDRPYPPVADHRGGRVGIDWSVGLQQQIARVAREHNATSFMVVQAALAVVLAKISASSEVAVGVPVAGRGDRGLDELVGMFVNTLVLRVDMSADPTVADLLAQVRASSLDAYEHQDVPFEVLVERLNPVRSLTHHPLVQVMLAWQNFPGQLSDPGSGLVLGDVQVTAVPVDTGSARIDLAFFVGERWTEAGEPAGIGGGVEFRTDVFDAGSIEMLIERLGRVLVAMTGDVGVRVSSLDVLDSVERVRLDGWGNRAVLGASVPVGVSIPALFDAQVVRDRDAVALSFEGQSLTYGELDEASNRLARFLVGLGAGPGQRVALVFGRCAQAVTAILAVLKTGAAYVPIDPGLPAARVQFMVADAGPVAVVTTGGWGAGLDGCGCVVVDVADAGVEACAGTGLVAPAADDIAYLIYTSGTTGTPKGVAITHRNVTQLVASTDAGLPRGPEQVWTQWVSYSFDVSVWEIWGALLSGGRLVVVPEQVVGSPEDFHALLIAERVTVLSQTPTTAGVLSPQGLDSVALLMGSEACPGEVVDRWAPGRLMINGYGPTETTIYTTLSAPLVAGSGAPPIGSPVSGAALFVLDGWLRPVPVGVVGELYVAGVGVGVGYWGRGSLTGSRFVACPFGGVGERMYRTGDLVCWGRDGQLQYRGRVDDQVKVRGYRIELGEVQAALGAVDGVGQAVVVVREDRGGDRRLVGYVTGAVDPVVVRGVLGQRLPGYMVPAAVVVVAGLPLTVNGKLDRRALPAPEYGDGDRYRAPVGPVQEILAGIYAEVLGLERVGVEDSFFELGGDSLSAMRLIAAVNAGLGVDLSVRVLFEWPTVAGLASCVGGVSGSVVPVVPLVAGPRPAVVPLSFTQSGLWFLEQVQGPSAVYNMAAAFRLGGGLDVDALGAAWVDVVGRHESLRTVFPAVGGVPQQVVVPVERADFGWRVVDAGGWSVGRLGEAVDAVAGYAFSLATEIPLRAVLFRVSADEHVLVCVVHHIAGDGWSMTPLARDLGVAYAARCAGCVPGWAPLAVQYGDYTLWQRARLGDLGDEGSPIAAQLAYWQRVLAGMPERLALPTDRPYPPVADHRGGRVGIDWSVGLQQQIARVAREHNATSFMVVQAALAVVLAKISASSEVAVGVPVAGRRDPALDDLVGLFHNTLVLRVDMSADPTVADLLAQVRASSLDAYENQDVPIEVLVERLNSNRSLTHSPLAQVVLTWLNFPGQQDNPAKGLVLGDLEVTPMPVDTRTARTDALFSLAERWTETGEPAGIGGGVEFRTDVFDAGSIEMLIERLGRVLVAMTGDVGVRVSSLDVLDSVERVRLDGWGNRAVLGASVPVGVSIPALFDAQVVRDRDAVALSFEGQSLTYGELDEASNRLARFLVGLGAGPGQRVALVFGRCAQAVTAILAVLKTGAAYVPIDPGLPAARVQFMVADAGPVAVVTTGGWGAGLDGCGCVVVDVADAGVEACAGTGLVAPAADDIAYLIYTSGTTGIPKGVAVSHRNVVALVESLASSVPVAGVWSQWHSYAFDVSVCEIWGALLSGGRLVVVPEQVVGSPEDFLALLVAERVSVLSQTPSAFYALQGAVAVRSGLGRELRVEAVLLAGEAFEPQRAGVWLARRPGLARLINLYGTTETTVHASVREIVGADADSAVSPIGVPLGHLGFFVLDGWLRPVPVGVVGELYVAGVGVGVGYWGRGSLTGSRFVACPFGGVGERMYRTGDLVCWGRDGQLQYRGRVDDQVKVRGYRIELGEVQAALGAVDGVGQAVVVVREDRGGDRRLVGYVTGAVDPVVVRGVLGQRLPGYMVPAAVVVVAGLPLTVNGKLDRRALPAPEYGDGDRYRAPVGPVQEILAGIYAEVLGLERVGVEDSFSELGGDSLSALRVIAKVNKALGLELPARTLRDAPSVRILSQRLHTSDNGMEVVPVEILKEDTGVPLCCIHDGLGLSWSYRALGNYLDCPIIGINQIAENGEAEPESIRSMAANYADRLQATYPAGPYNLLGWSFGGVVAHELAIELHRRGCVVQRLILLDPPQLPGSTLRSLGVEEDQIVDGSSRPNHAAIREQAEQLINQLREVVDFTALPSGIFDFAARNAKAVQSYLLEHKADVFDGDMTIFLAGRSGQMSDSSQLQNWRNYIAGDITTYSVDCTHHEMLTAESLSMYGEQLKKLLEA</sequence>
<dbReference type="SMART" id="SM01294">
    <property type="entry name" value="PKS_PP_betabranch"/>
    <property type="match status" value="4"/>
</dbReference>
<dbReference type="InterPro" id="IPR006162">
    <property type="entry name" value="Ppantetheine_attach_site"/>
</dbReference>
<reference evidence="6 7" key="1">
    <citation type="journal article" date="2008" name="Genome Res.">
        <title>Insights from the complete genome sequence of Mycobacterium marinum on the evolution of Mycobacterium tuberculosis.</title>
        <authorList>
            <person name="Stinear T.P."/>
            <person name="Seemann T."/>
            <person name="Harrison P.F."/>
            <person name="Jenkin G.A."/>
            <person name="Davies J.K."/>
            <person name="Johnson P.D."/>
            <person name="Abdellah Z."/>
            <person name="Arrowsmith C."/>
            <person name="Chillingworth T."/>
            <person name="Churcher C."/>
            <person name="Clarke K."/>
            <person name="Cronin A."/>
            <person name="Davis P."/>
            <person name="Goodhead I."/>
            <person name="Holroyd N."/>
            <person name="Jagels K."/>
            <person name="Lord A."/>
            <person name="Moule S."/>
            <person name="Mungall K."/>
            <person name="Norbertczak H."/>
            <person name="Quail M.A."/>
            <person name="Rabbinowitsch E."/>
            <person name="Walker D."/>
            <person name="White B."/>
            <person name="Whitehead S."/>
            <person name="Small P.L."/>
            <person name="Brosch R."/>
            <person name="Ramakrishnan L."/>
            <person name="Fischbach M.A."/>
            <person name="Parkhill J."/>
            <person name="Cole S.T."/>
        </authorList>
    </citation>
    <scope>NUCLEOTIDE SEQUENCE [LARGE SCALE GENOMIC DNA]</scope>
    <source>
        <strain evidence="7">ATCC BAA-535 / M</strain>
    </source>
</reference>
<proteinExistence type="inferred from homology"/>
<dbReference type="KEGG" id="mmi:MMAR_3097"/>
<protein>
    <submittedName>
        <fullName evidence="6">Non-ribosomal peptide synthetase</fullName>
    </submittedName>
</protein>
<dbReference type="SUPFAM" id="SSF47336">
    <property type="entry name" value="ACP-like"/>
    <property type="match status" value="5"/>
</dbReference>
<dbReference type="Pfam" id="PF00975">
    <property type="entry name" value="Thioesterase"/>
    <property type="match status" value="1"/>
</dbReference>
<evidence type="ECO:0000256" key="3">
    <source>
        <dbReference type="ARBA" id="ARBA00022450"/>
    </source>
</evidence>
<dbReference type="PANTHER" id="PTHR45527">
    <property type="entry name" value="NONRIBOSOMAL PEPTIDE SYNTHETASE"/>
    <property type="match status" value="1"/>
</dbReference>
<dbReference type="FunFam" id="1.10.1200.10:FF:000005">
    <property type="entry name" value="Nonribosomal peptide synthetase 1"/>
    <property type="match status" value="4"/>
</dbReference>
<dbReference type="InterPro" id="IPR036736">
    <property type="entry name" value="ACP-like_sf"/>
</dbReference>
<dbReference type="PANTHER" id="PTHR45527:SF1">
    <property type="entry name" value="FATTY ACID SYNTHASE"/>
    <property type="match status" value="1"/>
</dbReference>
<dbReference type="EMBL" id="CP000854">
    <property type="protein sequence ID" value="ACC41532.1"/>
    <property type="molecule type" value="Genomic_DNA"/>
</dbReference>
<dbReference type="InterPro" id="IPR025110">
    <property type="entry name" value="AMP-bd_C"/>
</dbReference>
<evidence type="ECO:0000256" key="1">
    <source>
        <dbReference type="ARBA" id="ARBA00001957"/>
    </source>
</evidence>
<evidence type="ECO:0000259" key="5">
    <source>
        <dbReference type="PROSITE" id="PS50075"/>
    </source>
</evidence>